<accession>A0A1J1I2B6</accession>
<organism evidence="1 2">
    <name type="scientific">Clunio marinus</name>
    <dbReference type="NCBI Taxonomy" id="568069"/>
    <lineage>
        <taxon>Eukaryota</taxon>
        <taxon>Metazoa</taxon>
        <taxon>Ecdysozoa</taxon>
        <taxon>Arthropoda</taxon>
        <taxon>Hexapoda</taxon>
        <taxon>Insecta</taxon>
        <taxon>Pterygota</taxon>
        <taxon>Neoptera</taxon>
        <taxon>Endopterygota</taxon>
        <taxon>Diptera</taxon>
        <taxon>Nematocera</taxon>
        <taxon>Chironomoidea</taxon>
        <taxon>Chironomidae</taxon>
        <taxon>Clunio</taxon>
    </lineage>
</organism>
<reference evidence="1 2" key="1">
    <citation type="submission" date="2015-04" db="EMBL/GenBank/DDBJ databases">
        <authorList>
            <person name="Syromyatnikov M.Y."/>
            <person name="Popov V.N."/>
        </authorList>
    </citation>
    <scope>NUCLEOTIDE SEQUENCE [LARGE SCALE GENOMIC DNA]</scope>
</reference>
<gene>
    <name evidence="1" type="ORF">CLUMA_CG007869</name>
</gene>
<dbReference type="Proteomes" id="UP000183832">
    <property type="component" value="Unassembled WGS sequence"/>
</dbReference>
<dbReference type="AlphaFoldDB" id="A0A1J1I2B6"/>
<dbReference type="EMBL" id="CVRI01000038">
    <property type="protein sequence ID" value="CRK94355.1"/>
    <property type="molecule type" value="Genomic_DNA"/>
</dbReference>
<protein>
    <submittedName>
        <fullName evidence="1">CLUMA_CG007869, isoform A</fullName>
    </submittedName>
</protein>
<name>A0A1J1I2B6_9DIPT</name>
<sequence>MISYCLNLYSAKIKQDACELKQHSKMLNSLKQCRFAKDGFIHVVLSNQKQIELNCDGNCVLWSTPEVARHNKLYLLRASLKQEI</sequence>
<proteinExistence type="predicted"/>
<keyword evidence="2" id="KW-1185">Reference proteome</keyword>
<evidence type="ECO:0000313" key="1">
    <source>
        <dbReference type="EMBL" id="CRK94355.1"/>
    </source>
</evidence>
<evidence type="ECO:0000313" key="2">
    <source>
        <dbReference type="Proteomes" id="UP000183832"/>
    </source>
</evidence>